<evidence type="ECO:0000256" key="4">
    <source>
        <dbReference type="ARBA" id="ARBA00023002"/>
    </source>
</evidence>
<dbReference type="InterPro" id="IPR002937">
    <property type="entry name" value="Amino_oxidase"/>
</dbReference>
<dbReference type="SUPFAM" id="SSF51905">
    <property type="entry name" value="FAD/NAD(P)-binding domain"/>
    <property type="match status" value="1"/>
</dbReference>
<proteinExistence type="inferred from homology"/>
<dbReference type="Proteomes" id="UP000199226">
    <property type="component" value="Unassembled WGS sequence"/>
</dbReference>
<evidence type="ECO:0000256" key="1">
    <source>
        <dbReference type="ARBA" id="ARBA00004829"/>
    </source>
</evidence>
<dbReference type="NCBIfam" id="TIGR02734">
    <property type="entry name" value="crtI_fam"/>
    <property type="match status" value="1"/>
</dbReference>
<dbReference type="InterPro" id="IPR014105">
    <property type="entry name" value="Carotenoid/retinoid_OxRdtase"/>
</dbReference>
<dbReference type="InterPro" id="IPR036188">
    <property type="entry name" value="FAD/NAD-bd_sf"/>
</dbReference>
<dbReference type="GO" id="GO:0016491">
    <property type="term" value="F:oxidoreductase activity"/>
    <property type="evidence" value="ECO:0007669"/>
    <property type="project" value="UniProtKB-KW"/>
</dbReference>
<evidence type="ECO:0000256" key="2">
    <source>
        <dbReference type="ARBA" id="ARBA00006046"/>
    </source>
</evidence>
<evidence type="ECO:0000313" key="8">
    <source>
        <dbReference type="Proteomes" id="UP000199226"/>
    </source>
</evidence>
<dbReference type="Pfam" id="PF01593">
    <property type="entry name" value="Amino_oxidase"/>
    <property type="match status" value="1"/>
</dbReference>
<evidence type="ECO:0000256" key="3">
    <source>
        <dbReference type="ARBA" id="ARBA00022746"/>
    </source>
</evidence>
<evidence type="ECO:0000313" key="7">
    <source>
        <dbReference type="EMBL" id="SDM57338.1"/>
    </source>
</evidence>
<keyword evidence="4 5" id="KW-0560">Oxidoreductase</keyword>
<dbReference type="PANTHER" id="PTHR43734:SF1">
    <property type="entry name" value="PHYTOENE DESATURASE"/>
    <property type="match status" value="1"/>
</dbReference>
<dbReference type="GO" id="GO:0016117">
    <property type="term" value="P:carotenoid biosynthetic process"/>
    <property type="evidence" value="ECO:0007669"/>
    <property type="project" value="UniProtKB-KW"/>
</dbReference>
<dbReference type="EMBL" id="FNHH01000016">
    <property type="protein sequence ID" value="SDM57338.1"/>
    <property type="molecule type" value="Genomic_DNA"/>
</dbReference>
<comment type="similarity">
    <text evidence="2 5">Belongs to the carotenoid/retinoid oxidoreductase family.</text>
</comment>
<sequence>MSKVIVIGSGFSGLSAAAYLSAAGHEVHVFEKNDTAGGRARQLKENNYVFDMGPSWYWMPDVFEKFFFDFGYKVSDFYKLKLLNPSFDVVFPEAETMSVPEKYSDLARMFESIEKGSAAQLEKFMEEARFKYETGMGSLVYKPGLSLLEFADLDLIKGTFRLQVFSSFRKHVRKFFTNPKLISLMEFPVLFLGAMPQDTPALYSLMNYAGLMLGTWYPEGGFGEVIKAMLEVAKRNGAKFHFNAAVDQIVVQGNKTTSIMVNGDKIDCDAIIASADYHHIESKLLPESHRNYKESYWDKKTFAPSSLIFYVGLNTRIKYLQHHTLFFDEDLELHSIEIYKNPKWPSKPLFYVCCPSQSDDTVAPEGHENLFFLMPLAPGLEDTEELREKYFKIMVDRLGKHIHVDISDHIDYKKSYCVKDFVRDYNSFKGNAYGLANTLMQTANLKPSIRNKKIKNMFYTGQLTVPGPGVPPAIISGKVAAGQLLKYLKL</sequence>
<dbReference type="RefSeq" id="WP_090705057.1">
    <property type="nucleotide sequence ID" value="NZ_FNHH01000016.1"/>
</dbReference>
<evidence type="ECO:0000259" key="6">
    <source>
        <dbReference type="Pfam" id="PF01593"/>
    </source>
</evidence>
<dbReference type="PRINTS" id="PR00419">
    <property type="entry name" value="ADXRDTASE"/>
</dbReference>
<dbReference type="STRING" id="990371.SAMN05421813_11610"/>
<keyword evidence="8" id="KW-1185">Reference proteome</keyword>
<reference evidence="8" key="1">
    <citation type="submission" date="2016-10" db="EMBL/GenBank/DDBJ databases">
        <authorList>
            <person name="Varghese N."/>
            <person name="Submissions S."/>
        </authorList>
    </citation>
    <scope>NUCLEOTIDE SEQUENCE [LARGE SCALE GENOMIC DNA]</scope>
    <source>
        <strain evidence="8">DSM 24536</strain>
    </source>
</reference>
<dbReference type="AlphaFoldDB" id="A0A1G9UBQ1"/>
<keyword evidence="3 5" id="KW-0125">Carotenoid biosynthesis</keyword>
<dbReference type="OrthoDB" id="9774675at2"/>
<name>A0A1G9UBQ1_9SPHI</name>
<dbReference type="Gene3D" id="3.50.50.60">
    <property type="entry name" value="FAD/NAD(P)-binding domain"/>
    <property type="match status" value="2"/>
</dbReference>
<gene>
    <name evidence="7" type="ORF">SAMN05421813_11610</name>
</gene>
<accession>A0A1G9UBQ1</accession>
<dbReference type="PANTHER" id="PTHR43734">
    <property type="entry name" value="PHYTOENE DESATURASE"/>
    <property type="match status" value="1"/>
</dbReference>
<comment type="pathway">
    <text evidence="1 5">Carotenoid biosynthesis.</text>
</comment>
<protein>
    <submittedName>
        <fullName evidence="7">Phytoene desaturase</fullName>
    </submittedName>
</protein>
<feature type="domain" description="Amine oxidase" evidence="6">
    <location>
        <begin position="11"/>
        <end position="485"/>
    </location>
</feature>
<evidence type="ECO:0000256" key="5">
    <source>
        <dbReference type="RuleBase" id="RU362075"/>
    </source>
</evidence>
<organism evidence="7 8">
    <name type="scientific">Daejeonella rubra</name>
    <dbReference type="NCBI Taxonomy" id="990371"/>
    <lineage>
        <taxon>Bacteria</taxon>
        <taxon>Pseudomonadati</taxon>
        <taxon>Bacteroidota</taxon>
        <taxon>Sphingobacteriia</taxon>
        <taxon>Sphingobacteriales</taxon>
        <taxon>Sphingobacteriaceae</taxon>
        <taxon>Daejeonella</taxon>
    </lineage>
</organism>